<feature type="compositionally biased region" description="Basic and acidic residues" evidence="4">
    <location>
        <begin position="89"/>
        <end position="105"/>
    </location>
</feature>
<organism evidence="7 8">
    <name type="scientific">Catenisphaera adipataccumulans</name>
    <dbReference type="NCBI Taxonomy" id="700500"/>
    <lineage>
        <taxon>Bacteria</taxon>
        <taxon>Bacillati</taxon>
        <taxon>Bacillota</taxon>
        <taxon>Erysipelotrichia</taxon>
        <taxon>Erysipelotrichales</taxon>
        <taxon>Erysipelotrichaceae</taxon>
        <taxon>Catenisphaera</taxon>
    </lineage>
</organism>
<keyword evidence="3 5" id="KW-0732">Signal</keyword>
<comment type="caution">
    <text evidence="7">The sequence shown here is derived from an EMBL/GenBank/DDBJ whole genome shotgun (WGS) entry which is preliminary data.</text>
</comment>
<dbReference type="Gene3D" id="2.60.40.10">
    <property type="entry name" value="Immunoglobulins"/>
    <property type="match status" value="3"/>
</dbReference>
<dbReference type="Pfam" id="PF17802">
    <property type="entry name" value="SpaA"/>
    <property type="match status" value="2"/>
</dbReference>
<dbReference type="InterPro" id="IPR041033">
    <property type="entry name" value="SpaA_PFL_dom_1"/>
</dbReference>
<dbReference type="PANTHER" id="PTHR36108:SF13">
    <property type="entry name" value="COLOSSIN-B-RELATED"/>
    <property type="match status" value="1"/>
</dbReference>
<feature type="signal peptide" evidence="5">
    <location>
        <begin position="1"/>
        <end position="28"/>
    </location>
</feature>
<dbReference type="Proteomes" id="UP000539953">
    <property type="component" value="Unassembled WGS sequence"/>
</dbReference>
<comment type="similarity">
    <text evidence="1">Belongs to the serine-aspartate repeat-containing protein (SDr) family.</text>
</comment>
<keyword evidence="2" id="KW-0964">Secreted</keyword>
<feature type="domain" description="SpaA-like prealbumin fold" evidence="6">
    <location>
        <begin position="753"/>
        <end position="833"/>
    </location>
</feature>
<name>A0A7W8CW57_9FIRM</name>
<feature type="compositionally biased region" description="Polar residues" evidence="4">
    <location>
        <begin position="106"/>
        <end position="116"/>
    </location>
</feature>
<dbReference type="PANTHER" id="PTHR36108">
    <property type="entry name" value="COLOSSIN-B-RELATED"/>
    <property type="match status" value="1"/>
</dbReference>
<evidence type="ECO:0000256" key="1">
    <source>
        <dbReference type="ARBA" id="ARBA00007257"/>
    </source>
</evidence>
<dbReference type="EMBL" id="JACHHK010000002">
    <property type="protein sequence ID" value="MBB5182431.1"/>
    <property type="molecule type" value="Genomic_DNA"/>
</dbReference>
<evidence type="ECO:0000256" key="2">
    <source>
        <dbReference type="ARBA" id="ARBA00022525"/>
    </source>
</evidence>
<gene>
    <name evidence="7" type="ORF">HNQ47_000450</name>
</gene>
<feature type="domain" description="SpaA-like prealbumin fold" evidence="6">
    <location>
        <begin position="444"/>
        <end position="522"/>
    </location>
</feature>
<keyword evidence="8" id="KW-1185">Reference proteome</keyword>
<feature type="region of interest" description="Disordered" evidence="4">
    <location>
        <begin position="33"/>
        <end position="121"/>
    </location>
</feature>
<evidence type="ECO:0000259" key="6">
    <source>
        <dbReference type="Pfam" id="PF17802"/>
    </source>
</evidence>
<feature type="chain" id="PRO_5031295600" description="SpaA-like prealbumin fold domain-containing protein" evidence="5">
    <location>
        <begin position="29"/>
        <end position="1107"/>
    </location>
</feature>
<feature type="compositionally biased region" description="Basic and acidic residues" evidence="4">
    <location>
        <begin position="1047"/>
        <end position="1069"/>
    </location>
</feature>
<protein>
    <recommendedName>
        <fullName evidence="6">SpaA-like prealbumin fold domain-containing protein</fullName>
    </recommendedName>
</protein>
<feature type="region of interest" description="Disordered" evidence="4">
    <location>
        <begin position="1047"/>
        <end position="1073"/>
    </location>
</feature>
<evidence type="ECO:0000256" key="4">
    <source>
        <dbReference type="SAM" id="MobiDB-lite"/>
    </source>
</evidence>
<evidence type="ECO:0000313" key="8">
    <source>
        <dbReference type="Proteomes" id="UP000539953"/>
    </source>
</evidence>
<dbReference type="RefSeq" id="WP_183327121.1">
    <property type="nucleotide sequence ID" value="NZ_JACHHK010000002.1"/>
</dbReference>
<dbReference type="InterPro" id="IPR013783">
    <property type="entry name" value="Ig-like_fold"/>
</dbReference>
<evidence type="ECO:0000313" key="7">
    <source>
        <dbReference type="EMBL" id="MBB5182431.1"/>
    </source>
</evidence>
<dbReference type="AlphaFoldDB" id="A0A7W8CW57"/>
<evidence type="ECO:0000256" key="5">
    <source>
        <dbReference type="SAM" id="SignalP"/>
    </source>
</evidence>
<feature type="compositionally biased region" description="Low complexity" evidence="4">
    <location>
        <begin position="50"/>
        <end position="71"/>
    </location>
</feature>
<reference evidence="7 8" key="1">
    <citation type="submission" date="2020-08" db="EMBL/GenBank/DDBJ databases">
        <title>Genomic Encyclopedia of Type Strains, Phase IV (KMG-IV): sequencing the most valuable type-strain genomes for metagenomic binning, comparative biology and taxonomic classification.</title>
        <authorList>
            <person name="Goeker M."/>
        </authorList>
    </citation>
    <scope>NUCLEOTIDE SEQUENCE [LARGE SCALE GENOMIC DNA]</scope>
    <source>
        <strain evidence="7 8">DSM 25799</strain>
    </source>
</reference>
<accession>A0A7W8CW57</accession>
<proteinExistence type="inferred from homology"/>
<sequence length="1107" mass="127120">MAKGRKLGFFACFVFMAFLLLVHGSVLAEEVQADPSAETQTETVSEETVTDQTSDVQAAADETQTDTTAESETTEETQTDTATDPETTEQSKENTQTDKTDESKPIKQTTNESKIQAQEKPVLRAPGFPNFIHKENLSGYLEVHIRKTDDKGNALKGATLQITDLDNNGQPAEFWMNVQGKMVLVPNGTFVVNEDPVTIYFKRPDLDDDDVDLTKIRHFRLLELKAPDGYEEAEPLDFDLNFAEFNIFYRTGMPLRDENTSYAEFFYEEVREKLKTGSYRLYRTDWVYLIDNHFVKYTGGHIYDAAADEALLYPILMNGYKGRDSTIANKYLSASKDPDFASFLITQLAIYHKLGTISDEMILEEIQNIKDYDQDIFSNLTKEEVFAIIKELADSNTSDQSYQIVSYTQYNEKEKDKKNLFNWVGLEPIPTFCLTDHIKKDHGAVTIRKYGTDTNGKYLPGAKFQIIDADGKVVKEFVTGKEETKFILPIGTYTLHEVSAPKGYQTASDQTFEIVENKITDLYYEESDKVRLTNHYRDKNADLWQSMYRDSDLGNNLYVIQFNSNYHDFSYFDMNRSVAQADSFKLIYDLGYSYYEDGQSHTPQRITYNSADFYKAIIYILTYNYKFKGLNVFQKYYIKQSILNNISKQYFGNGIYTNSWHFMFAKDVIENEITNNEKYNDINLYIRNYTSAIIDDLNAGVLNTGVTDPYYYYVYRDIYNYGGDKESIIMVSEPIKDIDPLIEKIVDLRSTGYVKIHKYASDTHQYLAGATMQIIDQAGNVVKTFVTNGQEQTIELPFGTYTLHEVSAPQGYNVNSDVTFTVNNTGINLLTEIQKKDQVIYDENGNVVFWHKPFGTDENLIFDESGYMHLVFDPLKDKNNQSVIKVKADENTFSDQKDPKLYYEIERYLLSHFYTYEDSQDIHSQGIYRVAQLYYLMMNVFTVDNYSEDDWIYLYFAMLDDIRETVNQYSEEDAKKISQDFSTKLNNFYAFYAIYNSDDLYAGFLKANENAGELYLYYAEDGSVYVGIEPAGKTVMTLASAAITDEKIPEKPEEKKEEKKKETKKETKTVETATAHGVQTGTFTNSLMWMMLAAAAAAGIHKIHDIA</sequence>
<evidence type="ECO:0000256" key="3">
    <source>
        <dbReference type="ARBA" id="ARBA00022729"/>
    </source>
</evidence>